<evidence type="ECO:0000259" key="4">
    <source>
        <dbReference type="SMART" id="SM01340"/>
    </source>
</evidence>
<keyword evidence="6" id="KW-1185">Reference proteome</keyword>
<evidence type="ECO:0000313" key="5">
    <source>
        <dbReference type="EMBL" id="CCE62774.1"/>
    </source>
</evidence>
<proteinExistence type="inferred from homology"/>
<dbReference type="EMBL" id="HE612859">
    <property type="protein sequence ID" value="CCE62774.1"/>
    <property type="molecule type" value="Genomic_DNA"/>
</dbReference>
<dbReference type="InterPro" id="IPR036890">
    <property type="entry name" value="HATPase_C_sf"/>
</dbReference>
<dbReference type="InterPro" id="IPR014721">
    <property type="entry name" value="Ribsml_uS5_D2-typ_fold_subgr"/>
</dbReference>
<feature type="domain" description="MutL C-terminal dimerisation" evidence="3">
    <location>
        <begin position="522"/>
        <end position="703"/>
    </location>
</feature>
<dbReference type="GO" id="GO:0006298">
    <property type="term" value="P:mismatch repair"/>
    <property type="evidence" value="ECO:0007669"/>
    <property type="project" value="InterPro"/>
</dbReference>
<dbReference type="InterPro" id="IPR038973">
    <property type="entry name" value="MutL/Mlh/Pms-like"/>
</dbReference>
<dbReference type="PANTHER" id="PTHR10073:SF47">
    <property type="entry name" value="DNA MISMATCH REPAIR PROTEIN MLH3"/>
    <property type="match status" value="1"/>
</dbReference>
<dbReference type="GO" id="GO:0032300">
    <property type="term" value="C:mismatch repair complex"/>
    <property type="evidence" value="ECO:0007669"/>
    <property type="project" value="InterPro"/>
</dbReference>
<feature type="domain" description="DNA mismatch repair protein S5" evidence="4">
    <location>
        <begin position="241"/>
        <end position="375"/>
    </location>
</feature>
<dbReference type="AlphaFoldDB" id="G8BSF3"/>
<dbReference type="STRING" id="1071381.G8BSF3"/>
<dbReference type="Gene3D" id="3.30.1540.20">
    <property type="entry name" value="MutL, C-terminal domain, dimerisation subdomain"/>
    <property type="match status" value="2"/>
</dbReference>
<dbReference type="InterPro" id="IPR042120">
    <property type="entry name" value="MutL_C_dimsub"/>
</dbReference>
<dbReference type="Proteomes" id="UP000005666">
    <property type="component" value="Chromosome 4"/>
</dbReference>
<dbReference type="OrthoDB" id="429932at2759"/>
<dbReference type="InterPro" id="IPR013507">
    <property type="entry name" value="DNA_mismatch_S5_2-like"/>
</dbReference>
<dbReference type="OMA" id="FECAHGR"/>
<dbReference type="InterPro" id="IPR037198">
    <property type="entry name" value="MutL_C_sf"/>
</dbReference>
<dbReference type="eggNOG" id="KOG1977">
    <property type="taxonomic scope" value="Eukaryota"/>
</dbReference>
<evidence type="ECO:0008006" key="7">
    <source>
        <dbReference type="Google" id="ProtNLM"/>
    </source>
</evidence>
<dbReference type="GO" id="GO:0005524">
    <property type="term" value="F:ATP binding"/>
    <property type="evidence" value="ECO:0007669"/>
    <property type="project" value="InterPro"/>
</dbReference>
<dbReference type="PROSITE" id="PS00058">
    <property type="entry name" value="DNA_MISMATCH_REPAIR_1"/>
    <property type="match status" value="1"/>
</dbReference>
<organism evidence="5 6">
    <name type="scientific">Tetrapisispora phaffii (strain ATCC 24235 / CBS 4417 / NBRC 1672 / NRRL Y-8282 / UCD 70-5)</name>
    <name type="common">Yeast</name>
    <name type="synonym">Fabospora phaffii</name>
    <dbReference type="NCBI Taxonomy" id="1071381"/>
    <lineage>
        <taxon>Eukaryota</taxon>
        <taxon>Fungi</taxon>
        <taxon>Dikarya</taxon>
        <taxon>Ascomycota</taxon>
        <taxon>Saccharomycotina</taxon>
        <taxon>Saccharomycetes</taxon>
        <taxon>Saccharomycetales</taxon>
        <taxon>Saccharomycetaceae</taxon>
        <taxon>Tetrapisispora</taxon>
    </lineage>
</organism>
<dbReference type="NCBIfam" id="TIGR00585">
    <property type="entry name" value="mutl"/>
    <property type="match status" value="1"/>
</dbReference>
<dbReference type="PANTHER" id="PTHR10073">
    <property type="entry name" value="DNA MISMATCH REPAIR PROTEIN MLH, PMS, MUTL"/>
    <property type="match status" value="1"/>
</dbReference>
<evidence type="ECO:0000256" key="2">
    <source>
        <dbReference type="ARBA" id="ARBA00022763"/>
    </source>
</evidence>
<dbReference type="KEGG" id="tpf:TPHA_0D01330"/>
<gene>
    <name evidence="5" type="primary">TPHA0D01330</name>
    <name evidence="5" type="ordered locus">TPHA_0D01330</name>
</gene>
<dbReference type="GeneID" id="11534565"/>
<dbReference type="SUPFAM" id="SSF55874">
    <property type="entry name" value="ATPase domain of HSP90 chaperone/DNA topoisomerase II/histidine kinase"/>
    <property type="match status" value="1"/>
</dbReference>
<dbReference type="SUPFAM" id="SSF54211">
    <property type="entry name" value="Ribosomal protein S5 domain 2-like"/>
    <property type="match status" value="1"/>
</dbReference>
<dbReference type="InterPro" id="IPR014790">
    <property type="entry name" value="MutL_C"/>
</dbReference>
<dbReference type="RefSeq" id="XP_003685208.1">
    <property type="nucleotide sequence ID" value="XM_003685160.1"/>
</dbReference>
<accession>G8BSF3</accession>
<dbReference type="InterPro" id="IPR020568">
    <property type="entry name" value="Ribosomal_Su5_D2-typ_SF"/>
</dbReference>
<protein>
    <recommendedName>
        <fullName evidence="7">MutL C-terminal dimerisation domain-containing protein</fullName>
    </recommendedName>
</protein>
<dbReference type="InterPro" id="IPR014762">
    <property type="entry name" value="DNA_mismatch_repair_CS"/>
</dbReference>
<dbReference type="GO" id="GO:0061982">
    <property type="term" value="P:meiosis I cell cycle process"/>
    <property type="evidence" value="ECO:0007669"/>
    <property type="project" value="UniProtKB-ARBA"/>
</dbReference>
<sequence length="760" mass="87369">MSCVMHKLDPTVSTKLRAQQHITSVPSVVRELLHNSADAKATQIKIVVDFKKSMVYVQDNGNGIQPDNLETVGKLNYTSNITTLNDIKENDKYGFRGEALYHIASVSHVKVISKSKDYNSTWIKSLNDNTCGIYSGEGGGHFSIHDSGTIILIEDLFYNVPVRQTMLSKYSEPSLILQIKNDIFQVSIANPMIDIIVYDVTGSTEELTYKDTKSSYVLIDMKPSLCKNRKLNTSQIFFNSYMNIYDSSFSKSNIKQINIKFRDYVLEGIISRSGTSYKNRKFIYINGRRYINNVFLRSIDNIFQSVGFGSNNDDNVFLNSSKRKQYSKYPIIILNVKCKLELSDYIQDPTKQFINLSKKDIIEPLIYEAINTFLIRQGYTPSNVKTISDMSSEKLGDISPRKSNQSLSLAAPEYGDISLNIIFNSKVTTNKITKTELRGRYKVSQTMHKSTQHFINIRNILQKRNQIDSLQDSSYFSNINKKENKIHLASNKIEPGFNLQQYVTSLNQKFQLDKLHLDDLQVINQIDNKFILTILPDMNVRTNYSLIILDQHACDERIKLEQYLNEYIKGVINKDIDLEVTKNININISKNDASLCNYFKNEFECWGIIFEIDDAYPNSPLLKILKLPKDLITNKYCDLDYLRTALLAHTHDLQKSVKSKIRPKLSHNKFVDWYLYLNYVPDFVLDLFNTKACRSAIMFGDPLSKNECSVVVKLLSNCHFPFKCAHGRPSIFPLIQCKLDEESFNISLKTSLWNEDYKIT</sequence>
<dbReference type="HOGENOM" id="CLU_005415_1_0_1"/>
<dbReference type="SMART" id="SM00853">
    <property type="entry name" value="MutL_C"/>
    <property type="match status" value="1"/>
</dbReference>
<evidence type="ECO:0000313" key="6">
    <source>
        <dbReference type="Proteomes" id="UP000005666"/>
    </source>
</evidence>
<dbReference type="SMART" id="SM01340">
    <property type="entry name" value="DNA_mis_repair"/>
    <property type="match status" value="1"/>
</dbReference>
<dbReference type="Pfam" id="PF13589">
    <property type="entry name" value="HATPase_c_3"/>
    <property type="match status" value="1"/>
</dbReference>
<evidence type="ECO:0000259" key="3">
    <source>
        <dbReference type="SMART" id="SM00853"/>
    </source>
</evidence>
<dbReference type="SUPFAM" id="SSF118116">
    <property type="entry name" value="DNA mismatch repair protein MutL"/>
    <property type="match status" value="1"/>
</dbReference>
<name>G8BSF3_TETPH</name>
<dbReference type="GO" id="GO:0016887">
    <property type="term" value="F:ATP hydrolysis activity"/>
    <property type="evidence" value="ECO:0007669"/>
    <property type="project" value="InterPro"/>
</dbReference>
<dbReference type="InterPro" id="IPR002099">
    <property type="entry name" value="MutL/Mlh/PMS"/>
</dbReference>
<reference evidence="5 6" key="1">
    <citation type="journal article" date="2011" name="Proc. Natl. Acad. Sci. U.S.A.">
        <title>Evolutionary erosion of yeast sex chromosomes by mating-type switching accidents.</title>
        <authorList>
            <person name="Gordon J.L."/>
            <person name="Armisen D."/>
            <person name="Proux-Wera E."/>
            <person name="Oheigeartaigh S.S."/>
            <person name="Byrne K.P."/>
            <person name="Wolfe K.H."/>
        </authorList>
    </citation>
    <scope>NUCLEOTIDE SEQUENCE [LARGE SCALE GENOMIC DNA]</scope>
    <source>
        <strain evidence="6">ATCC 24235 / CBS 4417 / NBRC 1672 / NRRL Y-8282 / UCD 70-5</strain>
    </source>
</reference>
<dbReference type="Gene3D" id="3.30.565.10">
    <property type="entry name" value="Histidine kinase-like ATPase, C-terminal domain"/>
    <property type="match status" value="1"/>
</dbReference>
<dbReference type="GO" id="GO:0140664">
    <property type="term" value="F:ATP-dependent DNA damage sensor activity"/>
    <property type="evidence" value="ECO:0007669"/>
    <property type="project" value="InterPro"/>
</dbReference>
<evidence type="ECO:0000256" key="1">
    <source>
        <dbReference type="ARBA" id="ARBA00006082"/>
    </source>
</evidence>
<comment type="similarity">
    <text evidence="1">Belongs to the DNA mismatch repair MutL/HexB family.</text>
</comment>
<keyword evidence="2" id="KW-0227">DNA damage</keyword>
<dbReference type="Gene3D" id="3.30.230.10">
    <property type="match status" value="1"/>
</dbReference>
<dbReference type="GO" id="GO:0030983">
    <property type="term" value="F:mismatched DNA binding"/>
    <property type="evidence" value="ECO:0007669"/>
    <property type="project" value="InterPro"/>
</dbReference>